<organism evidence="1">
    <name type="scientific">Rhizophora mucronata</name>
    <name type="common">Asiatic mangrove</name>
    <dbReference type="NCBI Taxonomy" id="61149"/>
    <lineage>
        <taxon>Eukaryota</taxon>
        <taxon>Viridiplantae</taxon>
        <taxon>Streptophyta</taxon>
        <taxon>Embryophyta</taxon>
        <taxon>Tracheophyta</taxon>
        <taxon>Spermatophyta</taxon>
        <taxon>Magnoliopsida</taxon>
        <taxon>eudicotyledons</taxon>
        <taxon>Gunneridae</taxon>
        <taxon>Pentapetalae</taxon>
        <taxon>rosids</taxon>
        <taxon>fabids</taxon>
        <taxon>Malpighiales</taxon>
        <taxon>Rhizophoraceae</taxon>
        <taxon>Rhizophora</taxon>
    </lineage>
</organism>
<proteinExistence type="predicted"/>
<dbReference type="EMBL" id="GGEC01092931">
    <property type="protein sequence ID" value="MBX73415.1"/>
    <property type="molecule type" value="Transcribed_RNA"/>
</dbReference>
<name>A0A2P2R2D4_RHIMU</name>
<protein>
    <submittedName>
        <fullName evidence="1">Uncharacterized protein</fullName>
    </submittedName>
</protein>
<reference evidence="1" key="1">
    <citation type="submission" date="2018-02" db="EMBL/GenBank/DDBJ databases">
        <title>Rhizophora mucronata_Transcriptome.</title>
        <authorList>
            <person name="Meera S.P."/>
            <person name="Sreeshan A."/>
            <person name="Augustine A."/>
        </authorList>
    </citation>
    <scope>NUCLEOTIDE SEQUENCE</scope>
    <source>
        <tissue evidence="1">Leaf</tissue>
    </source>
</reference>
<sequence>MKKERQWQRKLVPE</sequence>
<accession>A0A2P2R2D4</accession>
<evidence type="ECO:0000313" key="1">
    <source>
        <dbReference type="EMBL" id="MBX73415.1"/>
    </source>
</evidence>